<evidence type="ECO:0000259" key="10">
    <source>
        <dbReference type="Pfam" id="PF22638"/>
    </source>
</evidence>
<feature type="domain" description="Flagellar hook-associated protein FlgK helical" evidence="10">
    <location>
        <begin position="102"/>
        <end position="368"/>
    </location>
</feature>
<sequence length="544" mass="59299">MVSTFHGLETAKRGMFTQQNALYVTSHNIANANTPGYTRQRVNFVQTEAYPAAGMNAPMIPGQLGTGVKAGSIERIRESFLDVQYRNEQNKLGYWESKASSLSKMEDIMNEPTENGLSSVMGEFWQSLQDLATYPENEGTRQVTLERGQAVADTFHFLSESLTTIKNDIGNEVSVNLKEINSILKQIAELNKQIGDVEPHGYLPNDLYDQRDALVDQLSHHLDIKVEKVQSGGKPQEMAEGQYIIKLNGTDVNLVDTTGFVQLGFEGENGLSYDIPGAISNLTVFSSDGKQVKGSIAFVNGSDEVVFPSGKIKGLIESYGYETSNGVKGKYPEMLDNLDKYAFSFASLFNEIHSKGYSLSGEQGSDQFFTVTAGSTVNFADKNSYKGAAQAITMGDLNPSDIAVSTKLNASGGVEAGDGKNALNLANIANMLLTNENQKLEGLTETINLKDFSIINTGTLNFFYEGVIGQLGVDAMQANRLTNNSTILRDSVENNRQSVSSVSLDEEMTNLIQYQHAYSAAARQITVIDEMLDKVINGMGTVGR</sequence>
<gene>
    <name evidence="7 11" type="primary">flgK</name>
    <name evidence="11" type="ORF">FA727_13325</name>
</gene>
<dbReference type="Pfam" id="PF00460">
    <property type="entry name" value="Flg_bb_rod"/>
    <property type="match status" value="1"/>
</dbReference>
<keyword evidence="11" id="KW-0966">Cell projection</keyword>
<dbReference type="Pfam" id="PF06429">
    <property type="entry name" value="Flg_bbr_C"/>
    <property type="match status" value="1"/>
</dbReference>
<evidence type="ECO:0000256" key="1">
    <source>
        <dbReference type="ARBA" id="ARBA00004365"/>
    </source>
</evidence>
<evidence type="ECO:0000256" key="7">
    <source>
        <dbReference type="RuleBase" id="RU362065"/>
    </source>
</evidence>
<proteinExistence type="inferred from homology"/>
<evidence type="ECO:0000256" key="6">
    <source>
        <dbReference type="ARBA" id="ARBA00023143"/>
    </source>
</evidence>
<keyword evidence="11" id="KW-0969">Cilium</keyword>
<keyword evidence="6 7" id="KW-0975">Bacterial flagellum</keyword>
<evidence type="ECO:0000256" key="4">
    <source>
        <dbReference type="ARBA" id="ARBA00016244"/>
    </source>
</evidence>
<evidence type="ECO:0000256" key="2">
    <source>
        <dbReference type="ARBA" id="ARBA00004613"/>
    </source>
</evidence>
<feature type="domain" description="Flagellar basal-body/hook protein C-terminal" evidence="9">
    <location>
        <begin position="499"/>
        <end position="537"/>
    </location>
</feature>
<dbReference type="OrthoDB" id="9802553at2"/>
<protein>
    <recommendedName>
        <fullName evidence="4 7">Flagellar hook-associated protein 1</fullName>
        <shortName evidence="7">HAP1</shortName>
    </recommendedName>
</protein>
<dbReference type="PRINTS" id="PR01005">
    <property type="entry name" value="FLGHOOKAP1"/>
</dbReference>
<dbReference type="GO" id="GO:0044780">
    <property type="term" value="P:bacterial-type flagellum assembly"/>
    <property type="evidence" value="ECO:0007669"/>
    <property type="project" value="InterPro"/>
</dbReference>
<dbReference type="InterPro" id="IPR053927">
    <property type="entry name" value="FlgK_helical"/>
</dbReference>
<dbReference type="Pfam" id="PF22638">
    <property type="entry name" value="FlgK_D1"/>
    <property type="match status" value="1"/>
</dbReference>
<dbReference type="AlphaFoldDB" id="A0A4U1D3V7"/>
<evidence type="ECO:0000259" key="9">
    <source>
        <dbReference type="Pfam" id="PF06429"/>
    </source>
</evidence>
<accession>A0A4U1D3V7</accession>
<keyword evidence="5 7" id="KW-0964">Secreted</keyword>
<dbReference type="SUPFAM" id="SSF64518">
    <property type="entry name" value="Phase 1 flagellin"/>
    <property type="match status" value="1"/>
</dbReference>
<comment type="caution">
    <text evidence="11">The sequence shown here is derived from an EMBL/GenBank/DDBJ whole genome shotgun (WGS) entry which is preliminary data.</text>
</comment>
<dbReference type="GO" id="GO:0005198">
    <property type="term" value="F:structural molecule activity"/>
    <property type="evidence" value="ECO:0007669"/>
    <property type="project" value="UniProtKB-UniRule"/>
</dbReference>
<dbReference type="NCBIfam" id="TIGR02492">
    <property type="entry name" value="flgK_ends"/>
    <property type="match status" value="1"/>
</dbReference>
<evidence type="ECO:0000256" key="5">
    <source>
        <dbReference type="ARBA" id="ARBA00022525"/>
    </source>
</evidence>
<dbReference type="RefSeq" id="WP_136831545.1">
    <property type="nucleotide sequence ID" value="NZ_SWBM01000002.1"/>
</dbReference>
<feature type="domain" description="Flagellar basal body rod protein N-terminal" evidence="8">
    <location>
        <begin position="8"/>
        <end position="38"/>
    </location>
</feature>
<dbReference type="PANTHER" id="PTHR30033">
    <property type="entry name" value="FLAGELLAR HOOK-ASSOCIATED PROTEIN 1"/>
    <property type="match status" value="1"/>
</dbReference>
<dbReference type="GO" id="GO:0005576">
    <property type="term" value="C:extracellular region"/>
    <property type="evidence" value="ECO:0007669"/>
    <property type="project" value="UniProtKB-SubCell"/>
</dbReference>
<dbReference type="Proteomes" id="UP000307756">
    <property type="component" value="Unassembled WGS sequence"/>
</dbReference>
<dbReference type="EMBL" id="SWBM01000002">
    <property type="protein sequence ID" value="TKC17032.1"/>
    <property type="molecule type" value="Genomic_DNA"/>
</dbReference>
<comment type="similarity">
    <text evidence="3 7">Belongs to the flagella basal body rod proteins family.</text>
</comment>
<dbReference type="GO" id="GO:0009424">
    <property type="term" value="C:bacterial-type flagellum hook"/>
    <property type="evidence" value="ECO:0007669"/>
    <property type="project" value="UniProtKB-UniRule"/>
</dbReference>
<dbReference type="InterPro" id="IPR001444">
    <property type="entry name" value="Flag_bb_rod_N"/>
</dbReference>
<keyword evidence="11" id="KW-0282">Flagellum</keyword>
<evidence type="ECO:0000259" key="8">
    <source>
        <dbReference type="Pfam" id="PF00460"/>
    </source>
</evidence>
<dbReference type="InterPro" id="IPR010930">
    <property type="entry name" value="Flg_bb/hook_C_dom"/>
</dbReference>
<evidence type="ECO:0000313" key="12">
    <source>
        <dbReference type="Proteomes" id="UP000307756"/>
    </source>
</evidence>
<dbReference type="InterPro" id="IPR002371">
    <property type="entry name" value="FlgK"/>
</dbReference>
<name>A0A4U1D3V7_9BACI</name>
<reference evidence="11 12" key="1">
    <citation type="journal article" date="2011" name="J. Microbiol.">
        <title>Bacillus kyonggiensis sp. nov., isolated from soil of a lettuce field.</title>
        <authorList>
            <person name="Dong K."/>
            <person name="Lee S."/>
        </authorList>
    </citation>
    <scope>NUCLEOTIDE SEQUENCE [LARGE SCALE GENOMIC DNA]</scope>
    <source>
        <strain evidence="11 12">NB22</strain>
    </source>
</reference>
<organism evidence="11 12">
    <name type="scientific">Robertmurraya kyonggiensis</name>
    <dbReference type="NCBI Taxonomy" id="1037680"/>
    <lineage>
        <taxon>Bacteria</taxon>
        <taxon>Bacillati</taxon>
        <taxon>Bacillota</taxon>
        <taxon>Bacilli</taxon>
        <taxon>Bacillales</taxon>
        <taxon>Bacillaceae</taxon>
        <taxon>Robertmurraya</taxon>
    </lineage>
</organism>
<dbReference type="PANTHER" id="PTHR30033:SF1">
    <property type="entry name" value="FLAGELLAR HOOK-ASSOCIATED PROTEIN 1"/>
    <property type="match status" value="1"/>
</dbReference>
<comment type="subcellular location">
    <subcellularLocation>
        <location evidence="1 7">Bacterial flagellum</location>
    </subcellularLocation>
    <subcellularLocation>
        <location evidence="2 7">Secreted</location>
    </subcellularLocation>
</comment>
<keyword evidence="12" id="KW-1185">Reference proteome</keyword>
<evidence type="ECO:0000313" key="11">
    <source>
        <dbReference type="EMBL" id="TKC17032.1"/>
    </source>
</evidence>
<evidence type="ECO:0000256" key="3">
    <source>
        <dbReference type="ARBA" id="ARBA00009677"/>
    </source>
</evidence>